<dbReference type="InterPro" id="IPR004107">
    <property type="entry name" value="Integrase_SAM-like_N"/>
</dbReference>
<dbReference type="GO" id="GO:0003677">
    <property type="term" value="F:DNA binding"/>
    <property type="evidence" value="ECO:0007669"/>
    <property type="project" value="UniProtKB-UniRule"/>
</dbReference>
<keyword evidence="3 5" id="KW-0238">DNA-binding</keyword>
<evidence type="ECO:0000313" key="9">
    <source>
        <dbReference type="Proteomes" id="UP000422108"/>
    </source>
</evidence>
<dbReference type="SUPFAM" id="SSF56349">
    <property type="entry name" value="DNA breaking-rejoining enzymes"/>
    <property type="match status" value="1"/>
</dbReference>
<dbReference type="Gene3D" id="1.10.150.130">
    <property type="match status" value="1"/>
</dbReference>
<dbReference type="Pfam" id="PF13495">
    <property type="entry name" value="Phage_int_SAM_4"/>
    <property type="match status" value="1"/>
</dbReference>
<dbReference type="InterPro" id="IPR044068">
    <property type="entry name" value="CB"/>
</dbReference>
<dbReference type="GO" id="GO:0007059">
    <property type="term" value="P:chromosome segregation"/>
    <property type="evidence" value="ECO:0007669"/>
    <property type="project" value="UniProtKB-KW"/>
</dbReference>
<keyword evidence="9" id="KW-1185">Reference proteome</keyword>
<evidence type="ECO:0000256" key="2">
    <source>
        <dbReference type="ARBA" id="ARBA00022908"/>
    </source>
</evidence>
<dbReference type="Proteomes" id="UP000422108">
    <property type="component" value="Chromosome"/>
</dbReference>
<evidence type="ECO:0000259" key="6">
    <source>
        <dbReference type="PROSITE" id="PS51898"/>
    </source>
</evidence>
<dbReference type="InterPro" id="IPR013762">
    <property type="entry name" value="Integrase-like_cat_sf"/>
</dbReference>
<feature type="domain" description="Core-binding (CB)" evidence="7">
    <location>
        <begin position="4"/>
        <end position="97"/>
    </location>
</feature>
<dbReference type="InterPro" id="IPR010998">
    <property type="entry name" value="Integrase_recombinase_N"/>
</dbReference>
<sequence length="340" mass="38786">MNETDFALHINGFFSRYLPGQRNLSTNTITSYRDAFKLFLVFCETDRKMKADKIRISDLTPELVAEYLAWLERVRHCGVGTRNQRLAAFKSFFHYVASLQPEHLLNCQRILDLPMKKVARKAMNYFSPEGLHLLLSQPDTSTPKGRRDHALLVLLYDTAARVQEIIDLRVRDVRLEQPATVTLYGKGRKTRVVPVTVKTASIMEGYFQEKGWIERSNASDFPVFMNSRKCKLSRAGVAYILSKHVKSMSIEGSHHVPGTVSPHCLRHTKAIHLLRSGVPLIYIRDILGHVSVTTTEIYAKVDAEAKRKALEDAYEVPSQDIIPSWEKDRGLMTWLVELCA</sequence>
<dbReference type="PANTHER" id="PTHR30349">
    <property type="entry name" value="PHAGE INTEGRASE-RELATED"/>
    <property type="match status" value="1"/>
</dbReference>
<dbReference type="InterPro" id="IPR011010">
    <property type="entry name" value="DNA_brk_join_enz"/>
</dbReference>
<dbReference type="GO" id="GO:0015074">
    <property type="term" value="P:DNA integration"/>
    <property type="evidence" value="ECO:0007669"/>
    <property type="project" value="UniProtKB-KW"/>
</dbReference>
<dbReference type="GO" id="GO:0006310">
    <property type="term" value="P:DNA recombination"/>
    <property type="evidence" value="ECO:0007669"/>
    <property type="project" value="UniProtKB-KW"/>
</dbReference>
<dbReference type="PROSITE" id="PS51900">
    <property type="entry name" value="CB"/>
    <property type="match status" value="1"/>
</dbReference>
<evidence type="ECO:0000256" key="5">
    <source>
        <dbReference type="PROSITE-ProRule" id="PRU01248"/>
    </source>
</evidence>
<evidence type="ECO:0000256" key="4">
    <source>
        <dbReference type="ARBA" id="ARBA00023172"/>
    </source>
</evidence>
<dbReference type="InterPro" id="IPR050090">
    <property type="entry name" value="Tyrosine_recombinase_XerCD"/>
</dbReference>
<name>A0A5K8AHQ5_9BACT</name>
<dbReference type="PROSITE" id="PS51898">
    <property type="entry name" value="TYR_RECOMBINASE"/>
    <property type="match status" value="1"/>
</dbReference>
<evidence type="ECO:0000256" key="1">
    <source>
        <dbReference type="ARBA" id="ARBA00022829"/>
    </source>
</evidence>
<dbReference type="Pfam" id="PF00589">
    <property type="entry name" value="Phage_integrase"/>
    <property type="match status" value="1"/>
</dbReference>
<reference evidence="8 9" key="1">
    <citation type="submission" date="2019-11" db="EMBL/GenBank/DDBJ databases">
        <title>Comparative genomics of hydrocarbon-degrading Desulfosarcina strains.</title>
        <authorList>
            <person name="Watanabe M."/>
            <person name="Kojima H."/>
            <person name="Fukui M."/>
        </authorList>
    </citation>
    <scope>NUCLEOTIDE SEQUENCE [LARGE SCALE GENOMIC DNA]</scope>
    <source>
        <strain evidence="9">oXyS1</strain>
    </source>
</reference>
<keyword evidence="1" id="KW-0159">Chromosome partition</keyword>
<feature type="domain" description="Tyr recombinase" evidence="6">
    <location>
        <begin position="121"/>
        <end position="311"/>
    </location>
</feature>
<dbReference type="EMBL" id="AP021879">
    <property type="protein sequence ID" value="BBO92088.1"/>
    <property type="molecule type" value="Genomic_DNA"/>
</dbReference>
<keyword evidence="2" id="KW-0229">DNA integration</keyword>
<gene>
    <name evidence="8" type="ORF">DSCOOX_52680</name>
</gene>
<evidence type="ECO:0000313" key="8">
    <source>
        <dbReference type="EMBL" id="BBO92088.1"/>
    </source>
</evidence>
<dbReference type="AlphaFoldDB" id="A0A5K8AHQ5"/>
<proteinExistence type="predicted"/>
<dbReference type="RefSeq" id="WP_162459129.1">
    <property type="nucleotide sequence ID" value="NZ_AP021879.1"/>
</dbReference>
<evidence type="ECO:0000259" key="7">
    <source>
        <dbReference type="PROSITE" id="PS51900"/>
    </source>
</evidence>
<accession>A0A5K8AHQ5</accession>
<evidence type="ECO:0000256" key="3">
    <source>
        <dbReference type="ARBA" id="ARBA00023125"/>
    </source>
</evidence>
<organism evidence="8 9">
    <name type="scientific">Desulfosarcina ovata subsp. ovata</name>
    <dbReference type="NCBI Taxonomy" id="2752305"/>
    <lineage>
        <taxon>Bacteria</taxon>
        <taxon>Pseudomonadati</taxon>
        <taxon>Thermodesulfobacteriota</taxon>
        <taxon>Desulfobacteria</taxon>
        <taxon>Desulfobacterales</taxon>
        <taxon>Desulfosarcinaceae</taxon>
        <taxon>Desulfosarcina</taxon>
    </lineage>
</organism>
<dbReference type="InterPro" id="IPR002104">
    <property type="entry name" value="Integrase_catalytic"/>
</dbReference>
<protein>
    <submittedName>
        <fullName evidence="8">Integrase</fullName>
    </submittedName>
</protein>
<dbReference type="PANTHER" id="PTHR30349:SF81">
    <property type="entry name" value="TYROSINE RECOMBINASE XERC"/>
    <property type="match status" value="1"/>
</dbReference>
<dbReference type="Gene3D" id="1.10.443.10">
    <property type="entry name" value="Intergrase catalytic core"/>
    <property type="match status" value="1"/>
</dbReference>
<keyword evidence="4" id="KW-0233">DNA recombination</keyword>